<dbReference type="AlphaFoldDB" id="A0AAE3G348"/>
<dbReference type="InterPro" id="IPR050365">
    <property type="entry name" value="TIM50"/>
</dbReference>
<dbReference type="Pfam" id="PF03031">
    <property type="entry name" value="NIF"/>
    <property type="match status" value="1"/>
</dbReference>
<evidence type="ECO:0000313" key="3">
    <source>
        <dbReference type="Proteomes" id="UP001205843"/>
    </source>
</evidence>
<evidence type="ECO:0000259" key="1">
    <source>
        <dbReference type="PROSITE" id="PS50969"/>
    </source>
</evidence>
<keyword evidence="2" id="KW-0378">Hydrolase</keyword>
<dbReference type="Proteomes" id="UP001205843">
    <property type="component" value="Unassembled WGS sequence"/>
</dbReference>
<comment type="caution">
    <text evidence="2">The sequence shown here is derived from an EMBL/GenBank/DDBJ whole genome shotgun (WGS) entry which is preliminary data.</text>
</comment>
<proteinExistence type="predicted"/>
<keyword evidence="3" id="KW-1185">Reference proteome</keyword>
<sequence length="225" mass="25481">MSREPLLVVLDIDETLIHTTSALAQPGIKALSLARLGMGEHSLLRPGLDDFLHHVHRHYPVGYYTAASRDYAEHILDAILPRHARPAFLLTRRNCTLRHRLEGGFFAAGGQSAFHEKNLAKVKRYGFRLERTVMVDDLPIGLRGNYGNLVPIRPFTGESDDDRLPRLARFLDALAAKRNMRFIEKRGWESVDPDDYPEWIIERPASLRALRVRAAQSAADSAPER</sequence>
<dbReference type="GO" id="GO:0004722">
    <property type="term" value="F:protein serine/threonine phosphatase activity"/>
    <property type="evidence" value="ECO:0007669"/>
    <property type="project" value="UniProtKB-EC"/>
</dbReference>
<dbReference type="Gene3D" id="3.40.50.1000">
    <property type="entry name" value="HAD superfamily/HAD-like"/>
    <property type="match status" value="1"/>
</dbReference>
<dbReference type="PANTHER" id="PTHR12210">
    <property type="entry name" value="DULLARD PROTEIN PHOSPHATASE"/>
    <property type="match status" value="1"/>
</dbReference>
<dbReference type="RefSeq" id="WP_253476214.1">
    <property type="nucleotide sequence ID" value="NZ_JALJXV010000003.1"/>
</dbReference>
<name>A0AAE3G348_9GAMM</name>
<organism evidence="2 3">
    <name type="scientific">Natronocella acetinitrilica</name>
    <dbReference type="NCBI Taxonomy" id="414046"/>
    <lineage>
        <taxon>Bacteria</taxon>
        <taxon>Pseudomonadati</taxon>
        <taxon>Pseudomonadota</taxon>
        <taxon>Gammaproteobacteria</taxon>
        <taxon>Chromatiales</taxon>
        <taxon>Ectothiorhodospiraceae</taxon>
        <taxon>Natronocella</taxon>
    </lineage>
</organism>
<dbReference type="InterPro" id="IPR036412">
    <property type="entry name" value="HAD-like_sf"/>
</dbReference>
<reference evidence="2" key="1">
    <citation type="submission" date="2022-03" db="EMBL/GenBank/DDBJ databases">
        <title>Genomic Encyclopedia of Type Strains, Phase III (KMG-III): the genomes of soil and plant-associated and newly described type strains.</title>
        <authorList>
            <person name="Whitman W."/>
        </authorList>
    </citation>
    <scope>NUCLEOTIDE SEQUENCE</scope>
    <source>
        <strain evidence="2">ANL 6-2</strain>
    </source>
</reference>
<accession>A0AAE3G348</accession>
<dbReference type="SMART" id="SM00577">
    <property type="entry name" value="CPDc"/>
    <property type="match status" value="1"/>
</dbReference>
<dbReference type="SUPFAM" id="SSF56784">
    <property type="entry name" value="HAD-like"/>
    <property type="match status" value="1"/>
</dbReference>
<dbReference type="EMBL" id="JALJXV010000003">
    <property type="protein sequence ID" value="MCP1674303.1"/>
    <property type="molecule type" value="Genomic_DNA"/>
</dbReference>
<evidence type="ECO:0000313" key="2">
    <source>
        <dbReference type="EMBL" id="MCP1674303.1"/>
    </source>
</evidence>
<gene>
    <name evidence="2" type="ORF">J2T57_001405</name>
</gene>
<protein>
    <submittedName>
        <fullName evidence="2">RNA polymerase II subunit A small phosphatase-like protein</fullName>
        <ecNumber evidence="2">3.1.3.16</ecNumber>
    </submittedName>
</protein>
<dbReference type="EC" id="3.1.3.16" evidence="2"/>
<feature type="domain" description="FCP1 homology" evidence="1">
    <location>
        <begin position="1"/>
        <end position="174"/>
    </location>
</feature>
<dbReference type="InterPro" id="IPR023214">
    <property type="entry name" value="HAD_sf"/>
</dbReference>
<dbReference type="InterPro" id="IPR004274">
    <property type="entry name" value="FCP1_dom"/>
</dbReference>
<dbReference type="PROSITE" id="PS50969">
    <property type="entry name" value="FCP1"/>
    <property type="match status" value="1"/>
</dbReference>